<feature type="domain" description="Plasmodium falciparum erythrocyte membrane protein 1 acidic terminal segment" evidence="4">
    <location>
        <begin position="2345"/>
        <end position="2842"/>
    </location>
</feature>
<dbReference type="InterPro" id="IPR044932">
    <property type="entry name" value="PfEMP1_ATS_sf"/>
</dbReference>
<dbReference type="VEuPathDB" id="PlasmoDB:PRG01_0904400"/>
<evidence type="ECO:0000313" key="8">
    <source>
        <dbReference type="EMBL" id="CDO65681.1"/>
    </source>
</evidence>
<dbReference type="FunFam" id="1.10.1900.40:FF:000005">
    <property type="entry name" value="Erythrocyte membrane protein 1, PfEMP1"/>
    <property type="match status" value="1"/>
</dbReference>
<feature type="region of interest" description="Disordered" evidence="1">
    <location>
        <begin position="2202"/>
        <end position="2231"/>
    </location>
</feature>
<dbReference type="Pfam" id="PF15447">
    <property type="entry name" value="NTS"/>
    <property type="match status" value="1"/>
</dbReference>
<feature type="compositionally biased region" description="Acidic residues" evidence="1">
    <location>
        <begin position="2255"/>
        <end position="2264"/>
    </location>
</feature>
<dbReference type="Proteomes" id="UP000027581">
    <property type="component" value="Unassembled WGS sequence"/>
</dbReference>
<gene>
    <name evidence="8" type="primary">VAR</name>
    <name evidence="8" type="ORF">PRCDC_1239900</name>
</gene>
<dbReference type="Pfam" id="PF15445">
    <property type="entry name" value="ATS"/>
    <property type="match status" value="1"/>
</dbReference>
<evidence type="ECO:0000256" key="1">
    <source>
        <dbReference type="SAM" id="MobiDB-lite"/>
    </source>
</evidence>
<accession>A0A060RW63</accession>
<evidence type="ECO:0000313" key="9">
    <source>
        <dbReference type="Proteomes" id="UP000027581"/>
    </source>
</evidence>
<dbReference type="Gene3D" id="1.10.1900.40">
    <property type="entry name" value="Acidic terminal segments, variant surface antigen of PfEMP1"/>
    <property type="match status" value="2"/>
</dbReference>
<feature type="compositionally biased region" description="Polar residues" evidence="1">
    <location>
        <begin position="2683"/>
        <end position="2700"/>
    </location>
</feature>
<feature type="domain" description="Duffy-antigen binding" evidence="3">
    <location>
        <begin position="879"/>
        <end position="1048"/>
    </location>
</feature>
<evidence type="ECO:0000259" key="4">
    <source>
        <dbReference type="Pfam" id="PF15445"/>
    </source>
</evidence>
<feature type="domain" description="Plasmodium falciparum erythrocyte membrane protein-1 N-terminal segment" evidence="5">
    <location>
        <begin position="21"/>
        <end position="55"/>
    </location>
</feature>
<dbReference type="InterPro" id="IPR041480">
    <property type="entry name" value="CIDR1_gamma"/>
</dbReference>
<feature type="domain" description="Cysteine-rich interdomain region 1 gamma" evidence="6">
    <location>
        <begin position="1981"/>
        <end position="2047"/>
    </location>
</feature>
<feature type="region of interest" description="Disordered" evidence="1">
    <location>
        <begin position="1540"/>
        <end position="1581"/>
    </location>
</feature>
<feature type="region of interest" description="Disordered" evidence="1">
    <location>
        <begin position="1607"/>
        <end position="1634"/>
    </location>
</feature>
<feature type="compositionally biased region" description="Low complexity" evidence="1">
    <location>
        <begin position="2281"/>
        <end position="2293"/>
    </location>
</feature>
<dbReference type="FunFam" id="1.10.1900.40:FF:000001">
    <property type="entry name" value="Erythrocyte membrane protein 1"/>
    <property type="match status" value="1"/>
</dbReference>
<reference evidence="8" key="1">
    <citation type="submission" date="2014-01" db="EMBL/GenBank/DDBJ databases">
        <authorList>
            <person name="Aslett M."/>
        </authorList>
    </citation>
    <scope>NUCLEOTIDE SEQUENCE</scope>
    <source>
        <strain evidence="8">CDC</strain>
    </source>
</reference>
<dbReference type="FunFam" id="1.20.58.1930:FF:000001">
    <property type="entry name" value="Erythrocyte membrane protein 1, PfEMP1"/>
    <property type="match status" value="1"/>
</dbReference>
<dbReference type="Gene3D" id="1.20.1310.20">
    <property type="entry name" value="Duffy-antigen binding domain"/>
    <property type="match status" value="3"/>
</dbReference>
<proteinExistence type="predicted"/>
<dbReference type="InterPro" id="IPR008602">
    <property type="entry name" value="Duffy-antigen-binding"/>
</dbReference>
<feature type="compositionally biased region" description="Polar residues" evidence="1">
    <location>
        <begin position="2632"/>
        <end position="2642"/>
    </location>
</feature>
<dbReference type="Pfam" id="PF22672">
    <property type="entry name" value="DBL_C"/>
    <property type="match status" value="2"/>
</dbReference>
<feature type="region of interest" description="Disordered" evidence="1">
    <location>
        <begin position="1226"/>
        <end position="1304"/>
    </location>
</feature>
<feature type="compositionally biased region" description="Basic and acidic residues" evidence="1">
    <location>
        <begin position="2303"/>
        <end position="2315"/>
    </location>
</feature>
<dbReference type="FunFam" id="1.20.1310.20:FF:000001">
    <property type="entry name" value="Erythrocyte membrane protein 1, PfEMP1"/>
    <property type="match status" value="1"/>
</dbReference>
<evidence type="ECO:0000259" key="3">
    <source>
        <dbReference type="Pfam" id="PF05424"/>
    </source>
</evidence>
<name>A0A060RW63_PLARE</name>
<feature type="domain" description="Duffy-binding-like" evidence="2">
    <location>
        <begin position="2065"/>
        <end position="2210"/>
    </location>
</feature>
<evidence type="ECO:0000259" key="6">
    <source>
        <dbReference type="Pfam" id="PF18562"/>
    </source>
</evidence>
<dbReference type="InterPro" id="IPR029211">
    <property type="entry name" value="PfEMP1_ATS"/>
</dbReference>
<protein>
    <submittedName>
        <fullName evidence="8">Erythrocyte membrane protein 1, EMP1</fullName>
    </submittedName>
</protein>
<feature type="region of interest" description="Disordered" evidence="1">
    <location>
        <begin position="2623"/>
        <end position="2642"/>
    </location>
</feature>
<dbReference type="Pfam" id="PF03011">
    <property type="entry name" value="PFEMP"/>
    <property type="match status" value="2"/>
</dbReference>
<dbReference type="InterPro" id="IPR042202">
    <property type="entry name" value="Duffy-ag-bd_sf"/>
</dbReference>
<evidence type="ECO:0000259" key="7">
    <source>
        <dbReference type="Pfam" id="PF22672"/>
    </source>
</evidence>
<feature type="region of interest" description="Disordered" evidence="1">
    <location>
        <begin position="1383"/>
        <end position="1435"/>
    </location>
</feature>
<dbReference type="FunFam" id="1.20.58.830:FF:000002">
    <property type="entry name" value="Erythrocyte membrane protein 1, PfEMP1"/>
    <property type="match status" value="1"/>
</dbReference>
<feature type="domain" description="Duffy-binding-like" evidence="7">
    <location>
        <begin position="1777"/>
        <end position="1938"/>
    </location>
</feature>
<evidence type="ECO:0000259" key="2">
    <source>
        <dbReference type="Pfam" id="PF03011"/>
    </source>
</evidence>
<feature type="domain" description="Duffy-antigen binding" evidence="3">
    <location>
        <begin position="120"/>
        <end position="317"/>
    </location>
</feature>
<dbReference type="InterPro" id="IPR054595">
    <property type="entry name" value="DBL_C"/>
</dbReference>
<feature type="compositionally biased region" description="Low complexity" evidence="1">
    <location>
        <begin position="1405"/>
        <end position="1434"/>
    </location>
</feature>
<keyword evidence="9" id="KW-1185">Reference proteome</keyword>
<organism evidence="8 9">
    <name type="scientific">Plasmodium reichenowi</name>
    <dbReference type="NCBI Taxonomy" id="5854"/>
    <lineage>
        <taxon>Eukaryota</taxon>
        <taxon>Sar</taxon>
        <taxon>Alveolata</taxon>
        <taxon>Apicomplexa</taxon>
        <taxon>Aconoidasida</taxon>
        <taxon>Haemosporida</taxon>
        <taxon>Plasmodiidae</taxon>
        <taxon>Plasmodium</taxon>
        <taxon>Plasmodium (Laverania)</taxon>
    </lineage>
</organism>
<feature type="compositionally biased region" description="Low complexity" evidence="1">
    <location>
        <begin position="1607"/>
        <end position="1619"/>
    </location>
</feature>
<feature type="region of interest" description="Disordered" evidence="1">
    <location>
        <begin position="1647"/>
        <end position="1673"/>
    </location>
</feature>
<dbReference type="FunFam" id="1.20.58.830:FF:000003">
    <property type="entry name" value="Erythrocyte membrane protein 1, PfEMP1"/>
    <property type="match status" value="1"/>
</dbReference>
<feature type="domain" description="Duffy-binding-like" evidence="7">
    <location>
        <begin position="321"/>
        <end position="490"/>
    </location>
</feature>
<dbReference type="SUPFAM" id="SSF140924">
    <property type="entry name" value="Duffy binding domain-like"/>
    <property type="match status" value="5"/>
</dbReference>
<dbReference type="VEuPathDB" id="PlasmoDB:PRCDC_1239900"/>
<dbReference type="InterPro" id="IPR004258">
    <property type="entry name" value="DBL"/>
</dbReference>
<reference evidence="8" key="2">
    <citation type="submission" date="2014-05" db="EMBL/GenBank/DDBJ databases">
        <title>The genome sequences of chimpanzee malaria parasites reveal the path to human adaptation.</title>
        <authorList>
            <person name="Otto T.D."/>
            <person name="Rayner J.C."/>
            <person name="Boehme U."/>
            <person name="Pain A."/>
            <person name="Spottiswoode N."/>
            <person name="Sanders M."/>
            <person name="Quail M."/>
            <person name="Ollomo B."/>
            <person name="Renaud F."/>
            <person name="Thomas A.W."/>
            <person name="Prugnolle F."/>
            <person name="Conway D.J."/>
            <person name="Newbold C."/>
            <person name="Berriman M."/>
        </authorList>
    </citation>
    <scope>NUCLEOTIDE SEQUENCE [LARGE SCALE GENOMIC DNA]</scope>
    <source>
        <strain evidence="8">CDC</strain>
    </source>
</reference>
<dbReference type="GO" id="GO:0016020">
    <property type="term" value="C:membrane"/>
    <property type="evidence" value="ECO:0007669"/>
    <property type="project" value="InterPro"/>
</dbReference>
<feature type="domain" description="Duffy-antigen binding" evidence="3">
    <location>
        <begin position="1358"/>
        <end position="1725"/>
    </location>
</feature>
<dbReference type="GO" id="GO:0046789">
    <property type="term" value="F:host cell surface receptor binding"/>
    <property type="evidence" value="ECO:0007669"/>
    <property type="project" value="InterPro"/>
</dbReference>
<evidence type="ECO:0000259" key="5">
    <source>
        <dbReference type="Pfam" id="PF15447"/>
    </source>
</evidence>
<dbReference type="PhylomeDB" id="A0A060RW63"/>
<dbReference type="Pfam" id="PF18562">
    <property type="entry name" value="CIDR1_gamma"/>
    <property type="match status" value="1"/>
</dbReference>
<feature type="region of interest" description="Disordered" evidence="1">
    <location>
        <begin position="2254"/>
        <end position="2336"/>
    </location>
</feature>
<dbReference type="Pfam" id="PF05424">
    <property type="entry name" value="Duffy_binding"/>
    <property type="match status" value="3"/>
</dbReference>
<dbReference type="EMBL" id="HG810773">
    <property type="protein sequence ID" value="CDO65681.1"/>
    <property type="molecule type" value="Genomic_DNA"/>
</dbReference>
<feature type="compositionally biased region" description="Acidic residues" evidence="1">
    <location>
        <begin position="1262"/>
        <end position="1283"/>
    </location>
</feature>
<feature type="region of interest" description="Disordered" evidence="1">
    <location>
        <begin position="2681"/>
        <end position="2728"/>
    </location>
</feature>
<feature type="compositionally biased region" description="Polar residues" evidence="1">
    <location>
        <begin position="1547"/>
        <end position="1557"/>
    </location>
</feature>
<feature type="compositionally biased region" description="Polar residues" evidence="1">
    <location>
        <begin position="2202"/>
        <end position="2214"/>
    </location>
</feature>
<feature type="domain" description="Duffy-binding-like" evidence="2">
    <location>
        <begin position="617"/>
        <end position="772"/>
    </location>
</feature>
<sequence>MVPKPRTPAATEPDYSSARHAKDLLDMIGETVQKKVHGEAKNYIDELKGDLSRATYKNDEKPQGSTENNPCKLQYDYNTNVTDGFGQEYPCKDRPDVRFSDTEEAQCDRKKIRDSNDNEGACAPFRRLNVCDRNLEHIELENITRHNLLVDVCLAAKYEGESLERDHDKYKLDIDNSGSQLCTALARSFADIGDIVRGRDLFRGNNSKDKTDKLQNKLKEYFKKIYNDVTSGSNGKKSALQARYQDTDGGNFFKLREDWWELNRYNVWRAITCNVVGSDYFRYTCSDSQNPTQTNHNCQCIGGTVPTNFDYVPQFLRWFEEWAEDFCRKRKKKLKDVKANCRGTDSSGNQRYCSGDGYNCEKTIREIGIYAIGGDCPKCSFWCGRYKNWIANQKKEFEKQKKKYENVINGAVGSGTGKSRKTRTATTKYEGYDKKFYEILTSQHVGGLDKFLELLNKENECTKFIEKEEGTIDFAKDTDDKGNKTFYHSEYCDECPQCGVKLEGQEWKPKEKDKSGKCHGKKHFTIGPDAKSTDIDVLSFGDERDQIKNKIDTFCKNQHRGELEEVWKCYEFKHLQKVKGGEEDTEYENEIRTGGGLCILQKTKGENVEKQKTFNDFFYFWIGRFLNDSMYWRGKVGGCLTKGKKTCGNQKCKGNCECFLKWIGKKKTEWENIRKHFDTQEDLLQDIGGEDPVIILEAVLGLDELFENIKAGYGDAKELKGIKEMLEKEEKINKEEAQIADGSGGSKKETTIDKLLKHEEDEATKCKNCQPKEVRNACYGKKKYDVVAQQVAQILQGEAQAEANSRGGSSLKGDIKDAKIKNKAVSVGALKGEICSIDKTYSNASSPSKDPCHGKDSKRFEIGIDWITGETVQMTDTNAYMPPRRQHICTSNLEKLDVNHVISSTNVNDTFLLEVLHAAKSEAEDIKNKRKGKDAKNGLNDDQETACRAIRYSFADIGDIIKGTDLWDGNKDAKDLQGHLQKIFEKIKDDPDIKQKYKGDTKTPYKQLREDWWEANREEVWKAMQCAYSGGDCGGGTPYDDYIPQRLRWMVEWAEWYCKAQSQAYGELLTQCGKCKVQGCTKDSGDGECEKCKAACEKYKTKIDKWRKQWPRMQMKYEAPYSQAKNGYTGISFGGGDRDYQQMFNFLKKLHDESVKSGKDVTARSRNKRSVDSATKSPYETIAGYIHQEARVGKCLVQNEFCDKKNGSNNTSYAFKHPPPEYDKACKCKQNTAPAEDSRARSEQGTPDTPRRDAADDNLSSSEDEDGEEEDDDKDEEEEEASEENPKGASSSPEGPKGDTEPKEDICKILNGALTGKLDDACKQKYGHPQRYWGWKCVTPTTTSETTTPAKSGEKGSICVPPRRRKLYIGGLTRWVREQLKTQVGGVSGGEGKGVESGPTEAEQHQQQQKLQPSTEASTMESSTSASSSSTSTENPSHLLRQAFIECAAVETFFLWHNYKERWKLDNGGGDTEALGVWGGRSSGVGGDVPFSSVSTAGGMSAATPSQLPVGARLGEHPSIGALSTGRSLLQPVPSPGVIPVGGSISLQDDPNTLYTGTGSGEEDDVASPPDPQTQLASGTIPTPFLRQMFYTIADYRDILFSGSNTNDSGGDSSSNNDNIVVLASGSDEKSRDEMKKIQEAIDDLLKKQSSDSKTASGVPKPVTKQPSPQPVTRSALWDGIAPQIWHGMICALTYKENDPETEPINDDTNNKLTQDDDLKTKLYDENTKKGKKYHYETVKLEDESSDTNPKVNTDDITTPTLKDFVKLPPYFRYLHEWGTEFCGMRKSLLKNVKDNCRNSERNGHHYCSGDGHDCTETGDLKHHKMSEDPDCPGCHEQCTKYKKWIYKKFEEFDKQKNKYQGELEKLNGNCSDKSSDSGGDDDNKKFCDEIKKNYDSAAEYLKALKHCKNGQSGEEKDDDDRKNEINFDKPLDTFGRSTYCKTCPVYGVNCSSGTCKDINKTDFKKKNLLDEIIINDKTPTTIDFQMIDRRGPYIKEYINEKSEKSKESKNTKDSFKTSSLFKGLRKQNWTCKFNKDENMDVCNLSNSEKKTETDADNTITFKVLLEGWLQDFLYGYYILKKKIHLCTKKEKMTCEDEFTKNCTCVKEWLNQKKQEWESIKRHFNKQKHQEGYDIVYTVKSLLSNLIPRMGLVNGKEKISELEVFLKSYACNCTDSSEKGKEGKKSDIVDCIIKNIEKKIGQCTSQTSDDTQSPCGEKSHSPTDNTLDLDDQIDEENPEENTVGKPSFCPIEKQAEEEQTEETCDAAVPAAGPEGDKGDGSPPSETAAEAPAEPEQDPNQSSEKPKEVVPEKIVPEPKPSLPKPPGRKPRQVDNPSFQTALSSSTLMWSIGISFAALTYWLLKKKTKSPVDLFSIMEIPQNDYRIPTLKSRNRYIPFASGKYRGKRYIYLEGDSGTDSGYTDHYSDITSSSESEYEELDINDIYLPHSPPKYKTLIEVVLEPSKRDIHSSDTPSNKFTDNEWNELKQNFISNMLQNTQNDVPNDYRSGDIPMNTQPNTLYFDKPEEKSFIMSIHDRNLLSGEEYNYDMTSNSAKNDLYSDIYTRSGSNDVYSGFDSTSDNRDSYSGTKGAYSGIDLINDSLSGDNHDIYDELLKRKENELFGTNHHPKHTTGTHNVAKPTNSDPIHNQLELFHKWLDRHRDMCEKLGNKVDILHKLKEKWENDNNSGNKTSDNTPPNSDIPSGKLSDIPSGKLSDIPNGKLSDIPSDNKMLNTDVSIQIHMDNKPLDDNIYLDTYPDKYTADNINPNLVENINPNLVENINPNLVENINPNLVGNPNPNLVENNINPLDENPTNPNHVQIQMSVKNTQMIKEKYPIGVVWNI</sequence>
<dbReference type="InterPro" id="IPR029210">
    <property type="entry name" value="PfEMP1_NTS"/>
</dbReference>
<dbReference type="Gene3D" id="1.20.58.830">
    <property type="match status" value="4"/>
</dbReference>
<dbReference type="Gene3D" id="1.20.58.1930">
    <property type="match status" value="1"/>
</dbReference>